<dbReference type="Gene3D" id="1.10.246.20">
    <property type="entry name" value="Coactivator CBP, KIX domain"/>
    <property type="match status" value="1"/>
</dbReference>
<keyword evidence="9" id="KW-0539">Nucleus</keyword>
<evidence type="ECO:0000256" key="11">
    <source>
        <dbReference type="SAM" id="MobiDB-lite"/>
    </source>
</evidence>
<dbReference type="Gene3D" id="1.20.1020.10">
    <property type="entry name" value="TAZ domain"/>
    <property type="match status" value="1"/>
</dbReference>
<keyword evidence="3" id="KW-0808">Transferase</keyword>
<keyword evidence="5 10" id="KW-0863">Zinc-finger</keyword>
<dbReference type="InterPro" id="IPR036529">
    <property type="entry name" value="KIX_dom_sf"/>
</dbReference>
<evidence type="ECO:0000256" key="4">
    <source>
        <dbReference type="ARBA" id="ARBA00022723"/>
    </source>
</evidence>
<dbReference type="AlphaFoldDB" id="A0AAN8HJ06"/>
<dbReference type="Pfam" id="PF02135">
    <property type="entry name" value="zf-TAZ"/>
    <property type="match status" value="1"/>
</dbReference>
<dbReference type="SMART" id="SM00551">
    <property type="entry name" value="ZnF_TAZ"/>
    <property type="match status" value="1"/>
</dbReference>
<evidence type="ECO:0000256" key="8">
    <source>
        <dbReference type="ARBA" id="ARBA00023163"/>
    </source>
</evidence>
<name>A0AAN8HJ06_CHAGU</name>
<evidence type="ECO:0000256" key="1">
    <source>
        <dbReference type="ARBA" id="ARBA00004123"/>
    </source>
</evidence>
<feature type="region of interest" description="Disordered" evidence="11">
    <location>
        <begin position="634"/>
        <end position="657"/>
    </location>
</feature>
<evidence type="ECO:0000313" key="15">
    <source>
        <dbReference type="Proteomes" id="UP001331515"/>
    </source>
</evidence>
<dbReference type="Proteomes" id="UP001331515">
    <property type="component" value="Unassembled WGS sequence"/>
</dbReference>
<dbReference type="EMBL" id="JAURVH010001527">
    <property type="protein sequence ID" value="KAK5914064.1"/>
    <property type="molecule type" value="Genomic_DNA"/>
</dbReference>
<dbReference type="GO" id="GO:0008270">
    <property type="term" value="F:zinc ion binding"/>
    <property type="evidence" value="ECO:0007669"/>
    <property type="project" value="UniProtKB-KW"/>
</dbReference>
<feature type="region of interest" description="Disordered" evidence="11">
    <location>
        <begin position="406"/>
        <end position="433"/>
    </location>
</feature>
<evidence type="ECO:0000256" key="9">
    <source>
        <dbReference type="ARBA" id="ARBA00023242"/>
    </source>
</evidence>
<comment type="subcellular location">
    <subcellularLocation>
        <location evidence="1">Nucleus</location>
    </subcellularLocation>
</comment>
<keyword evidence="6 10" id="KW-0862">Zinc</keyword>
<accession>A0AAN8HJ06</accession>
<dbReference type="InterPro" id="IPR000197">
    <property type="entry name" value="Znf_TAZ"/>
</dbReference>
<dbReference type="GO" id="GO:0005654">
    <property type="term" value="C:nucleoplasm"/>
    <property type="evidence" value="ECO:0007669"/>
    <property type="project" value="UniProtKB-ARBA"/>
</dbReference>
<keyword evidence="4 10" id="KW-0479">Metal-binding</keyword>
<feature type="region of interest" description="Disordered" evidence="11">
    <location>
        <begin position="169"/>
        <end position="195"/>
    </location>
</feature>
<dbReference type="GO" id="GO:0004402">
    <property type="term" value="F:histone acetyltransferase activity"/>
    <property type="evidence" value="ECO:0007669"/>
    <property type="project" value="InterPro"/>
</dbReference>
<dbReference type="FunFam" id="1.10.246.20:FF:000001">
    <property type="entry name" value="E1A binding protein p300"/>
    <property type="match status" value="1"/>
</dbReference>
<dbReference type="PANTHER" id="PTHR13808:SF56">
    <property type="entry name" value="HISTONE ACETYLTRANSFERASE"/>
    <property type="match status" value="1"/>
</dbReference>
<protein>
    <recommendedName>
        <fullName evidence="2">histone acetyltransferase</fullName>
        <ecNumber evidence="2">2.3.1.48</ecNumber>
    </recommendedName>
</protein>
<feature type="compositionally biased region" description="Polar residues" evidence="11">
    <location>
        <begin position="408"/>
        <end position="433"/>
    </location>
</feature>
<dbReference type="PROSITE" id="PS50134">
    <property type="entry name" value="ZF_TAZ"/>
    <property type="match status" value="1"/>
</dbReference>
<dbReference type="PANTHER" id="PTHR13808">
    <property type="entry name" value="CBP/P300-RELATED"/>
    <property type="match status" value="1"/>
</dbReference>
<dbReference type="InterPro" id="IPR003101">
    <property type="entry name" value="KIX_dom"/>
</dbReference>
<feature type="zinc finger region" description="TAZ-type" evidence="10">
    <location>
        <begin position="313"/>
        <end position="399"/>
    </location>
</feature>
<evidence type="ECO:0000256" key="10">
    <source>
        <dbReference type="PROSITE-ProRule" id="PRU00203"/>
    </source>
</evidence>
<dbReference type="PROSITE" id="PS50952">
    <property type="entry name" value="KIX"/>
    <property type="match status" value="1"/>
</dbReference>
<proteinExistence type="predicted"/>
<dbReference type="InterPro" id="IPR013178">
    <property type="entry name" value="Histone_AcTrfase_Rtt109/CBP"/>
</dbReference>
<comment type="caution">
    <text evidence="14">The sequence shown here is derived from an EMBL/GenBank/DDBJ whole genome shotgun (WGS) entry which is preliminary data.</text>
</comment>
<feature type="compositionally biased region" description="Gly residues" evidence="11">
    <location>
        <begin position="54"/>
        <end position="64"/>
    </location>
</feature>
<feature type="region of interest" description="Disordered" evidence="11">
    <location>
        <begin position="1"/>
        <end position="25"/>
    </location>
</feature>
<evidence type="ECO:0000256" key="2">
    <source>
        <dbReference type="ARBA" id="ARBA00013184"/>
    </source>
</evidence>
<evidence type="ECO:0000313" key="14">
    <source>
        <dbReference type="EMBL" id="KAK5914064.1"/>
    </source>
</evidence>
<feature type="region of interest" description="Disordered" evidence="11">
    <location>
        <begin position="42"/>
        <end position="69"/>
    </location>
</feature>
<sequence length="862" mass="89795">MADNLLDVGPPTAKRPKLNSPLPVSDGPDLVSLFDLENDLPDELIPNGDLGMSSNGGPGGGGPGLNSIVPDAAAKHKQLSELLRPGSSSILGSSLNSASAQQGSMVGSQLGVVLGKSPLGQGSPNHQSPQAQKGGAAGQGNGSTGMSFNQAMLNSGQGHGVMAGQVMNGALGPAGRGRPGMQYQGQGMQGAQVGAGPGVGGSVLAETLTQGGPQMGTHNVMNAQQAGNMNKMGMSGAPFGQQYGQSGVQQMGAVGVNAQQLQNKTALSNNLPQFPADLKGAGSLPNLSQMQQQVASVGMVPGAGGVSAGPTADPEKRKLIQQQLVLLLHAHKCQRREQANGEVRACTLPHCRTMKNVLNHMTHCQAGKSCQVAHCASSRQIISHWKNCTRHDCPVCLPLKNASDKRNQQPMLSSPGASLQSAISSVGSGQPSATAINSAATHIDPSSMQRAYAALGLPYGNPAQVPGQGPAQQNAQGPQHQQLRSLNALGTNQMNQMAGGMGVPSSDQAGMHSDSSLSSSLNNQLMPDGSVAGGMGNLPTATPLSSSGVRKSWHEHVTQDLRTHLVHKLVQAIFPTPDPAALKDRRMENLVAYARKVEGDMYESANSRDEYYHFLAEKIYKIQKELEEKRRSRLQKQPGMVGSAGLQQPNSMVPGQAVRSPNGPVPMPTMPNQLMNRMQVPQGINQFNPMAMQNAQMSQATMGARAPSPMNHPQQMNMSSVPTMGMSPSRIPQTQGMMGSHANNMVAQPANQGQFLPQGQFTAATGGAMNVNVNLGQPITQSAVKQPQNSNLPLNALGPLGSKLPCGPAAPPSLGPTPPTQCLWWPAAPSAAAAPCFITGTGPTAAHYPYLHRRTLLHPNTQ</sequence>
<feature type="compositionally biased region" description="Low complexity" evidence="11">
    <location>
        <begin position="179"/>
        <end position="192"/>
    </location>
</feature>
<organism evidence="14 15">
    <name type="scientific">Champsocephalus gunnari</name>
    <name type="common">Mackerel icefish</name>
    <dbReference type="NCBI Taxonomy" id="52237"/>
    <lineage>
        <taxon>Eukaryota</taxon>
        <taxon>Metazoa</taxon>
        <taxon>Chordata</taxon>
        <taxon>Craniata</taxon>
        <taxon>Vertebrata</taxon>
        <taxon>Euteleostomi</taxon>
        <taxon>Actinopterygii</taxon>
        <taxon>Neopterygii</taxon>
        <taxon>Teleostei</taxon>
        <taxon>Neoteleostei</taxon>
        <taxon>Acanthomorphata</taxon>
        <taxon>Eupercaria</taxon>
        <taxon>Perciformes</taxon>
        <taxon>Notothenioidei</taxon>
        <taxon>Channichthyidae</taxon>
        <taxon>Champsocephalus</taxon>
    </lineage>
</organism>
<evidence type="ECO:0000259" key="13">
    <source>
        <dbReference type="PROSITE" id="PS50952"/>
    </source>
</evidence>
<evidence type="ECO:0000256" key="6">
    <source>
        <dbReference type="ARBA" id="ARBA00022833"/>
    </source>
</evidence>
<keyword evidence="15" id="KW-1185">Reference proteome</keyword>
<dbReference type="GO" id="GO:0003713">
    <property type="term" value="F:transcription coactivator activity"/>
    <property type="evidence" value="ECO:0007669"/>
    <property type="project" value="TreeGrafter"/>
</dbReference>
<feature type="region of interest" description="Disordered" evidence="11">
    <location>
        <begin position="115"/>
        <end position="153"/>
    </location>
</feature>
<dbReference type="InterPro" id="IPR035898">
    <property type="entry name" value="TAZ_dom_sf"/>
</dbReference>
<dbReference type="GO" id="GO:0031490">
    <property type="term" value="F:chromatin DNA binding"/>
    <property type="evidence" value="ECO:0007669"/>
    <property type="project" value="TreeGrafter"/>
</dbReference>
<dbReference type="SUPFAM" id="SSF57933">
    <property type="entry name" value="TAZ domain"/>
    <property type="match status" value="1"/>
</dbReference>
<gene>
    <name evidence="14" type="ORF">CgunFtcFv8_008530</name>
</gene>
<feature type="domain" description="TAZ-type" evidence="12">
    <location>
        <begin position="313"/>
        <end position="399"/>
    </location>
</feature>
<reference evidence="14 15" key="1">
    <citation type="journal article" date="2023" name="Mol. Biol. Evol.">
        <title>Genomics of Secondarily Temperate Adaptation in the Only Non-Antarctic Icefish.</title>
        <authorList>
            <person name="Rivera-Colon A.G."/>
            <person name="Rayamajhi N."/>
            <person name="Minhas B.F."/>
            <person name="Madrigal G."/>
            <person name="Bilyk K.T."/>
            <person name="Yoon V."/>
            <person name="Hune M."/>
            <person name="Gregory S."/>
            <person name="Cheng C.H.C."/>
            <person name="Catchen J.M."/>
        </authorList>
    </citation>
    <scope>NUCLEOTIDE SEQUENCE [LARGE SCALE GENOMIC DNA]</scope>
    <source>
        <tissue evidence="14">White muscle</tissue>
    </source>
</reference>
<evidence type="ECO:0000256" key="5">
    <source>
        <dbReference type="ARBA" id="ARBA00022771"/>
    </source>
</evidence>
<feature type="region of interest" description="Disordered" evidence="11">
    <location>
        <begin position="494"/>
        <end position="551"/>
    </location>
</feature>
<feature type="compositionally biased region" description="Polar residues" evidence="11">
    <location>
        <begin position="120"/>
        <end position="129"/>
    </location>
</feature>
<feature type="compositionally biased region" description="Low complexity" evidence="11">
    <location>
        <begin position="460"/>
        <end position="481"/>
    </location>
</feature>
<evidence type="ECO:0000259" key="12">
    <source>
        <dbReference type="PROSITE" id="PS50134"/>
    </source>
</evidence>
<feature type="compositionally biased region" description="Polar residues" evidence="11">
    <location>
        <begin position="144"/>
        <end position="153"/>
    </location>
</feature>
<dbReference type="EC" id="2.3.1.48" evidence="2"/>
<evidence type="ECO:0000256" key="3">
    <source>
        <dbReference type="ARBA" id="ARBA00022679"/>
    </source>
</evidence>
<dbReference type="SUPFAM" id="SSF47040">
    <property type="entry name" value="Kix domain of CBP (creb binding protein)"/>
    <property type="match status" value="1"/>
</dbReference>
<feature type="domain" description="KIX" evidence="13">
    <location>
        <begin position="548"/>
        <end position="627"/>
    </location>
</feature>
<dbReference type="GO" id="GO:0000123">
    <property type="term" value="C:histone acetyltransferase complex"/>
    <property type="evidence" value="ECO:0007669"/>
    <property type="project" value="TreeGrafter"/>
</dbReference>
<keyword evidence="8" id="KW-0804">Transcription</keyword>
<feature type="compositionally biased region" description="Polar residues" evidence="11">
    <location>
        <begin position="539"/>
        <end position="549"/>
    </location>
</feature>
<feature type="region of interest" description="Disordered" evidence="11">
    <location>
        <begin position="459"/>
        <end position="481"/>
    </location>
</feature>
<dbReference type="GO" id="GO:0005667">
    <property type="term" value="C:transcription regulator complex"/>
    <property type="evidence" value="ECO:0007669"/>
    <property type="project" value="TreeGrafter"/>
</dbReference>
<evidence type="ECO:0000256" key="7">
    <source>
        <dbReference type="ARBA" id="ARBA00023015"/>
    </source>
</evidence>
<dbReference type="FunFam" id="1.20.1020.10:FF:000002">
    <property type="entry name" value="E1A binding protein p300"/>
    <property type="match status" value="1"/>
</dbReference>
<dbReference type="Pfam" id="PF02172">
    <property type="entry name" value="KIX"/>
    <property type="match status" value="1"/>
</dbReference>
<dbReference type="GO" id="GO:0045944">
    <property type="term" value="P:positive regulation of transcription by RNA polymerase II"/>
    <property type="evidence" value="ECO:0007669"/>
    <property type="project" value="TreeGrafter"/>
</dbReference>
<keyword evidence="7" id="KW-0805">Transcription regulation</keyword>